<dbReference type="AlphaFoldDB" id="A0A6L6QBF6"/>
<dbReference type="InterPro" id="IPR004843">
    <property type="entry name" value="Calcineurin-like_PHP"/>
</dbReference>
<dbReference type="InterPro" id="IPR029052">
    <property type="entry name" value="Metallo-depent_PP-like"/>
</dbReference>
<dbReference type="Pfam" id="PF00149">
    <property type="entry name" value="Metallophos"/>
    <property type="match status" value="1"/>
</dbReference>
<accession>A0A6L6QBF6</accession>
<dbReference type="EMBL" id="WNKX01000001">
    <property type="protein sequence ID" value="MTW09116.1"/>
    <property type="molecule type" value="Genomic_DNA"/>
</dbReference>
<proteinExistence type="predicted"/>
<comment type="caution">
    <text evidence="2">The sequence shown here is derived from an EMBL/GenBank/DDBJ whole genome shotgun (WGS) entry which is preliminary data.</text>
</comment>
<dbReference type="OrthoDB" id="9780884at2"/>
<evidence type="ECO:0000259" key="1">
    <source>
        <dbReference type="Pfam" id="PF00149"/>
    </source>
</evidence>
<dbReference type="PROSITE" id="PS51318">
    <property type="entry name" value="TAT"/>
    <property type="match status" value="1"/>
</dbReference>
<organism evidence="2 3">
    <name type="scientific">Massilia eburnea</name>
    <dbReference type="NCBI Taxonomy" id="1776165"/>
    <lineage>
        <taxon>Bacteria</taxon>
        <taxon>Pseudomonadati</taxon>
        <taxon>Pseudomonadota</taxon>
        <taxon>Betaproteobacteria</taxon>
        <taxon>Burkholderiales</taxon>
        <taxon>Oxalobacteraceae</taxon>
        <taxon>Telluria group</taxon>
        <taxon>Massilia</taxon>
    </lineage>
</organism>
<feature type="domain" description="Calcineurin-like phosphoesterase" evidence="1">
    <location>
        <begin position="40"/>
        <end position="227"/>
    </location>
</feature>
<dbReference type="RefSeq" id="WP_155452104.1">
    <property type="nucleotide sequence ID" value="NZ_WNKX01000001.1"/>
</dbReference>
<dbReference type="PANTHER" id="PTHR43143:SF6">
    <property type="entry name" value="BLL3016 PROTEIN"/>
    <property type="match status" value="1"/>
</dbReference>
<gene>
    <name evidence="2" type="ORF">GM658_00745</name>
</gene>
<keyword evidence="3" id="KW-1185">Reference proteome</keyword>
<dbReference type="Gene3D" id="3.60.21.10">
    <property type="match status" value="1"/>
</dbReference>
<name>A0A6L6QBF6_9BURK</name>
<evidence type="ECO:0000313" key="3">
    <source>
        <dbReference type="Proteomes" id="UP000472320"/>
    </source>
</evidence>
<reference evidence="2 3" key="1">
    <citation type="submission" date="2019-11" db="EMBL/GenBank/DDBJ databases">
        <title>Type strains purchased from KCTC, JCM and DSMZ.</title>
        <authorList>
            <person name="Lu H."/>
        </authorList>
    </citation>
    <scope>NUCLEOTIDE SEQUENCE [LARGE SCALE GENOMIC DNA]</scope>
    <source>
        <strain evidence="2 3">JCM 31587</strain>
    </source>
</reference>
<evidence type="ECO:0000313" key="2">
    <source>
        <dbReference type="EMBL" id="MTW09116.1"/>
    </source>
</evidence>
<dbReference type="SUPFAM" id="SSF56300">
    <property type="entry name" value="Metallo-dependent phosphatases"/>
    <property type="match status" value="1"/>
</dbReference>
<dbReference type="InterPro" id="IPR019546">
    <property type="entry name" value="TAT_signal_bac_arc"/>
</dbReference>
<dbReference type="PANTHER" id="PTHR43143">
    <property type="entry name" value="METALLOPHOSPHOESTERASE, CALCINEURIN SUPERFAMILY"/>
    <property type="match status" value="1"/>
</dbReference>
<protein>
    <submittedName>
        <fullName evidence="2">Twin-arginine translocation signal domain-containing protein</fullName>
    </submittedName>
</protein>
<dbReference type="InterPro" id="IPR006311">
    <property type="entry name" value="TAT_signal"/>
</dbReference>
<dbReference type="GO" id="GO:0016787">
    <property type="term" value="F:hydrolase activity"/>
    <property type="evidence" value="ECO:0007669"/>
    <property type="project" value="InterPro"/>
</dbReference>
<sequence length="295" mass="32530">MTMIDRRDFLRLAAAGGGAAFLSGLNLPAHAHAGDGDFYFVQLSDTHWGFSGAPNPEASHTLHEAVKAVNALTTQPDFIVFTGDLTHTTDDPAERRRRMAAFRDIAAGLKVKTVHFMPGEHDASLDNGAAFQEFFGPTHYTFDHKGVHFITLDNVSDPGARIGAEQLAWLEKDLAGRDKAAPIVVLTHRPLFDLAPKWDWATRDGEQALALLMPFTNVTVFYGHIHQEHHHQTGHIAHHAAKSLIFPLPAPGSQEKRTPLPWDPAAPYKGLGFREIEAEPKKASYEVTEFPVVRT</sequence>
<dbReference type="Proteomes" id="UP000472320">
    <property type="component" value="Unassembled WGS sequence"/>
</dbReference>
<dbReference type="InterPro" id="IPR051918">
    <property type="entry name" value="STPP_CPPED1"/>
</dbReference>
<dbReference type="NCBIfam" id="TIGR01409">
    <property type="entry name" value="TAT_signal_seq"/>
    <property type="match status" value="1"/>
</dbReference>